<keyword evidence="1" id="KW-1133">Transmembrane helix</keyword>
<keyword evidence="3" id="KW-1185">Reference proteome</keyword>
<dbReference type="AlphaFoldDB" id="A0A1H2WP76"/>
<evidence type="ECO:0000313" key="2">
    <source>
        <dbReference type="EMBL" id="SDW82266.1"/>
    </source>
</evidence>
<dbReference type="STRING" id="89784.SAMN04489725_11617"/>
<name>A0A1H2WP76_9BACL</name>
<keyword evidence="1" id="KW-0812">Transmembrane</keyword>
<evidence type="ECO:0000256" key="1">
    <source>
        <dbReference type="SAM" id="Phobius"/>
    </source>
</evidence>
<protein>
    <submittedName>
        <fullName evidence="2">Uncharacterized protein</fullName>
    </submittedName>
</protein>
<keyword evidence="1" id="KW-0472">Membrane</keyword>
<feature type="transmembrane region" description="Helical" evidence="1">
    <location>
        <begin position="104"/>
        <end position="122"/>
    </location>
</feature>
<dbReference type="RefSeq" id="WP_143027527.1">
    <property type="nucleotide sequence ID" value="NZ_FNOJ01000016.1"/>
</dbReference>
<dbReference type="EMBL" id="FNOJ01000016">
    <property type="protein sequence ID" value="SDW82266.1"/>
    <property type="molecule type" value="Genomic_DNA"/>
</dbReference>
<gene>
    <name evidence="2" type="ORF">SAMN04489725_11617</name>
</gene>
<proteinExistence type="predicted"/>
<reference evidence="3" key="1">
    <citation type="submission" date="2016-10" db="EMBL/GenBank/DDBJ databases">
        <authorList>
            <person name="Varghese N."/>
        </authorList>
    </citation>
    <scope>NUCLEOTIDE SEQUENCE [LARGE SCALE GENOMIC DNA]</scope>
    <source>
        <strain evidence="3">DSM 12489</strain>
    </source>
</reference>
<accession>A0A1H2WP76</accession>
<sequence>MAKKEQSPIRERLVILEHDGMTCDILPVRDVGHDRILAGSGEVSVPMKDVKQFISPEGRVYVAHVPEWYINESKHLAEVEMATVINQAVNYQKPGTVTSRPSNFLLWFPWILAVFAIIFAILKR</sequence>
<organism evidence="2 3">
    <name type="scientific">Alicyclobacillus hesperidum</name>
    <dbReference type="NCBI Taxonomy" id="89784"/>
    <lineage>
        <taxon>Bacteria</taxon>
        <taxon>Bacillati</taxon>
        <taxon>Bacillota</taxon>
        <taxon>Bacilli</taxon>
        <taxon>Bacillales</taxon>
        <taxon>Alicyclobacillaceae</taxon>
        <taxon>Alicyclobacillus</taxon>
    </lineage>
</organism>
<evidence type="ECO:0000313" key="3">
    <source>
        <dbReference type="Proteomes" id="UP000182589"/>
    </source>
</evidence>
<dbReference type="Proteomes" id="UP000182589">
    <property type="component" value="Unassembled WGS sequence"/>
</dbReference>